<protein>
    <submittedName>
        <fullName evidence="4">Uncharacterized protein</fullName>
    </submittedName>
</protein>
<dbReference type="GO" id="GO:0004523">
    <property type="term" value="F:RNA-DNA hybrid ribonuclease activity"/>
    <property type="evidence" value="ECO:0007669"/>
    <property type="project" value="InterPro"/>
</dbReference>
<dbReference type="InterPro" id="IPR026960">
    <property type="entry name" value="RVT-Znf"/>
</dbReference>
<evidence type="ECO:0000313" key="4">
    <source>
        <dbReference type="EMBL" id="MQL84127.1"/>
    </source>
</evidence>
<evidence type="ECO:0000259" key="3">
    <source>
        <dbReference type="Pfam" id="PF13966"/>
    </source>
</evidence>
<dbReference type="GO" id="GO:0003676">
    <property type="term" value="F:nucleic acid binding"/>
    <property type="evidence" value="ECO:0007669"/>
    <property type="project" value="InterPro"/>
</dbReference>
<feature type="compositionally biased region" description="Low complexity" evidence="1">
    <location>
        <begin position="493"/>
        <end position="507"/>
    </location>
</feature>
<keyword evidence="5" id="KW-1185">Reference proteome</keyword>
<dbReference type="Pfam" id="PF13966">
    <property type="entry name" value="zf-RVT"/>
    <property type="match status" value="1"/>
</dbReference>
<dbReference type="InterPro" id="IPR044730">
    <property type="entry name" value="RNase_H-like_dom_plant"/>
</dbReference>
<feature type="region of interest" description="Disordered" evidence="1">
    <location>
        <begin position="530"/>
        <end position="577"/>
    </location>
</feature>
<dbReference type="Gene3D" id="3.30.420.10">
    <property type="entry name" value="Ribonuclease H-like superfamily/Ribonuclease H"/>
    <property type="match status" value="1"/>
</dbReference>
<dbReference type="OrthoDB" id="685750at2759"/>
<dbReference type="InterPro" id="IPR053151">
    <property type="entry name" value="RNase_H-like"/>
</dbReference>
<dbReference type="CDD" id="cd06222">
    <property type="entry name" value="RNase_H_like"/>
    <property type="match status" value="1"/>
</dbReference>
<accession>A0A843UP14</accession>
<dbReference type="SUPFAM" id="SSF53098">
    <property type="entry name" value="Ribonuclease H-like"/>
    <property type="match status" value="1"/>
</dbReference>
<dbReference type="EMBL" id="NMUH01000740">
    <property type="protein sequence ID" value="MQL84127.1"/>
    <property type="molecule type" value="Genomic_DNA"/>
</dbReference>
<feature type="compositionally biased region" description="Polar residues" evidence="1">
    <location>
        <begin position="533"/>
        <end position="567"/>
    </location>
</feature>
<name>A0A843UP14_COLES</name>
<dbReference type="Proteomes" id="UP000652761">
    <property type="component" value="Unassembled WGS sequence"/>
</dbReference>
<comment type="caution">
    <text evidence="4">The sequence shown here is derived from an EMBL/GenBank/DDBJ whole genome shotgun (WGS) entry which is preliminary data.</text>
</comment>
<feature type="region of interest" description="Disordered" evidence="1">
    <location>
        <begin position="493"/>
        <end position="512"/>
    </location>
</feature>
<dbReference type="InterPro" id="IPR012337">
    <property type="entry name" value="RNaseH-like_sf"/>
</dbReference>
<reference evidence="4" key="1">
    <citation type="submission" date="2017-07" db="EMBL/GenBank/DDBJ databases">
        <title>Taro Niue Genome Assembly and Annotation.</title>
        <authorList>
            <person name="Atibalentja N."/>
            <person name="Keating K."/>
            <person name="Fields C.J."/>
        </authorList>
    </citation>
    <scope>NUCLEOTIDE SEQUENCE</scope>
    <source>
        <strain evidence="4">Niue_2</strain>
        <tissue evidence="4">Leaf</tissue>
    </source>
</reference>
<evidence type="ECO:0000259" key="2">
    <source>
        <dbReference type="Pfam" id="PF13456"/>
    </source>
</evidence>
<gene>
    <name evidence="4" type="ORF">Taro_016630</name>
</gene>
<feature type="domain" description="Reverse transcriptase zinc-binding" evidence="3">
    <location>
        <begin position="120"/>
        <end position="206"/>
    </location>
</feature>
<dbReference type="PANTHER" id="PTHR47723">
    <property type="entry name" value="OS05G0353850 PROTEIN"/>
    <property type="match status" value="1"/>
</dbReference>
<dbReference type="InterPro" id="IPR036397">
    <property type="entry name" value="RNaseH_sf"/>
</dbReference>
<proteinExistence type="predicted"/>
<sequence>MQGNFDLSPTEEHRANLNKANANLRRILHPQEIFRHQKSRLKWLEEGDRNTAFYHAAVQGGRSRNYIYRLRVNGHSPSVREVLQDDNHHLCSLIDVNLSHLQLTAAADTCVWIPSRNGAFSTKSAYNLSRSYGVKRMPLLRIWHPFFSRRASLFCWQMLYRAVPVDSCIVECGIPLPSRCCCCCCAPQVEDMNHLFLNRDLAKPLWQWLSPLFVVGLGIRDNISISLWNILKSYNLSGPHGFVTIYCSILLLWELWKTRCKMKFEQVSNSPASMRYNIHECVSLALGRMAFKHSSTPQQLDAIRHLGFLVNVSPKMTKFVRWIPPLHGLMLNVDGASKGNPGPCGGGGIFRDPNGNVSMAFSHYYGAGSSISAEVRAMHDGVLFAIEKGFSLSSICSDSLILVNSLRTGVVPFWDCYRWWRLVLDFVQLLGVPVNHVFREANQHPYELVQTLELGLEVSLVDLSLALLLLLVHAGLPAEVWDNPLYYARCSHTSNTSPPSSNTPYHHVPSRNEDTPSYCWGNAEKIPDDYRIQRNTAVTDTPPSSSPASGMELQASSAKPSSPQDTAPSLLPTDKPC</sequence>
<evidence type="ECO:0000256" key="1">
    <source>
        <dbReference type="SAM" id="MobiDB-lite"/>
    </source>
</evidence>
<dbReference type="AlphaFoldDB" id="A0A843UP14"/>
<organism evidence="4 5">
    <name type="scientific">Colocasia esculenta</name>
    <name type="common">Wild taro</name>
    <name type="synonym">Arum esculentum</name>
    <dbReference type="NCBI Taxonomy" id="4460"/>
    <lineage>
        <taxon>Eukaryota</taxon>
        <taxon>Viridiplantae</taxon>
        <taxon>Streptophyta</taxon>
        <taxon>Embryophyta</taxon>
        <taxon>Tracheophyta</taxon>
        <taxon>Spermatophyta</taxon>
        <taxon>Magnoliopsida</taxon>
        <taxon>Liliopsida</taxon>
        <taxon>Araceae</taxon>
        <taxon>Aroideae</taxon>
        <taxon>Colocasieae</taxon>
        <taxon>Colocasia</taxon>
    </lineage>
</organism>
<feature type="domain" description="RNase H type-1" evidence="2">
    <location>
        <begin position="332"/>
        <end position="449"/>
    </location>
</feature>
<dbReference type="InterPro" id="IPR002156">
    <property type="entry name" value="RNaseH_domain"/>
</dbReference>
<dbReference type="Pfam" id="PF13456">
    <property type="entry name" value="RVT_3"/>
    <property type="match status" value="1"/>
</dbReference>
<evidence type="ECO:0000313" key="5">
    <source>
        <dbReference type="Proteomes" id="UP000652761"/>
    </source>
</evidence>
<dbReference type="PANTHER" id="PTHR47723:SF19">
    <property type="entry name" value="POLYNUCLEOTIDYL TRANSFERASE, RIBONUCLEASE H-LIKE SUPERFAMILY PROTEIN"/>
    <property type="match status" value="1"/>
</dbReference>